<feature type="non-terminal residue" evidence="2">
    <location>
        <position position="1"/>
    </location>
</feature>
<dbReference type="Pfam" id="PF03958">
    <property type="entry name" value="Secretin_N"/>
    <property type="match status" value="1"/>
</dbReference>
<evidence type="ECO:0000259" key="1">
    <source>
        <dbReference type="Pfam" id="PF03958"/>
    </source>
</evidence>
<organism evidence="2">
    <name type="scientific">marine sediment metagenome</name>
    <dbReference type="NCBI Taxonomy" id="412755"/>
    <lineage>
        <taxon>unclassified sequences</taxon>
        <taxon>metagenomes</taxon>
        <taxon>ecological metagenomes</taxon>
    </lineage>
</organism>
<protein>
    <recommendedName>
        <fullName evidence="1">NolW-like domain-containing protein</fullName>
    </recommendedName>
</protein>
<name>X1DMT3_9ZZZZ</name>
<dbReference type="Gene3D" id="3.30.1370.120">
    <property type="match status" value="1"/>
</dbReference>
<dbReference type="InterPro" id="IPR038591">
    <property type="entry name" value="NolW-like_sf"/>
</dbReference>
<accession>X1DMT3</accession>
<reference evidence="2" key="1">
    <citation type="journal article" date="2014" name="Front. Microbiol.">
        <title>High frequency of phylogenetically diverse reductive dehalogenase-homologous genes in deep subseafloor sedimentary metagenomes.</title>
        <authorList>
            <person name="Kawai M."/>
            <person name="Futagami T."/>
            <person name="Toyoda A."/>
            <person name="Takaki Y."/>
            <person name="Nishi S."/>
            <person name="Hori S."/>
            <person name="Arai W."/>
            <person name="Tsubouchi T."/>
            <person name="Morono Y."/>
            <person name="Uchiyama I."/>
            <person name="Ito T."/>
            <person name="Fujiyama A."/>
            <person name="Inagaki F."/>
            <person name="Takami H."/>
        </authorList>
    </citation>
    <scope>NUCLEOTIDE SEQUENCE</scope>
    <source>
        <strain evidence="2">Expedition CK06-06</strain>
    </source>
</reference>
<proteinExistence type="predicted"/>
<dbReference type="PANTHER" id="PTHR30604">
    <property type="entry name" value="PROTEIN TRANSPORT PROTEIN HOFQ"/>
    <property type="match status" value="1"/>
</dbReference>
<dbReference type="EMBL" id="BART01039560">
    <property type="protein sequence ID" value="GAH21457.1"/>
    <property type="molecule type" value="Genomic_DNA"/>
</dbReference>
<sequence>VSAFTRIVPINFMTAEQLKPNLEKFLSVDKDNKQIGSILVDGHSNSLIVRALKDDMDNISAVIKRLDRPTPQVLIEAYIVEANKDVARELGIQWGGIYTGKSGDKRAIFSGQQGDGI</sequence>
<evidence type="ECO:0000313" key="2">
    <source>
        <dbReference type="EMBL" id="GAH21457.1"/>
    </source>
</evidence>
<feature type="domain" description="NolW-like" evidence="1">
    <location>
        <begin position="5"/>
        <end position="72"/>
    </location>
</feature>
<dbReference type="AlphaFoldDB" id="X1DMT3"/>
<dbReference type="InterPro" id="IPR051808">
    <property type="entry name" value="Type_IV_pilus_biogenesis"/>
</dbReference>
<dbReference type="InterPro" id="IPR005644">
    <property type="entry name" value="NolW-like"/>
</dbReference>
<feature type="non-terminal residue" evidence="2">
    <location>
        <position position="117"/>
    </location>
</feature>
<dbReference type="PANTHER" id="PTHR30604:SF1">
    <property type="entry name" value="DNA UTILIZATION PROTEIN HOFQ"/>
    <property type="match status" value="1"/>
</dbReference>
<gene>
    <name evidence="2" type="ORF">S01H4_64950</name>
</gene>
<comment type="caution">
    <text evidence="2">The sequence shown here is derived from an EMBL/GenBank/DDBJ whole genome shotgun (WGS) entry which is preliminary data.</text>
</comment>